<feature type="non-terminal residue" evidence="1">
    <location>
        <position position="1"/>
    </location>
</feature>
<evidence type="ECO:0000313" key="2">
    <source>
        <dbReference type="Proteomes" id="UP000226031"/>
    </source>
</evidence>
<dbReference type="STRING" id="73230.A0A2B7YQ58"/>
<organism evidence="1 2">
    <name type="scientific">[Emmonsia] crescens</name>
    <dbReference type="NCBI Taxonomy" id="73230"/>
    <lineage>
        <taxon>Eukaryota</taxon>
        <taxon>Fungi</taxon>
        <taxon>Dikarya</taxon>
        <taxon>Ascomycota</taxon>
        <taxon>Pezizomycotina</taxon>
        <taxon>Eurotiomycetes</taxon>
        <taxon>Eurotiomycetidae</taxon>
        <taxon>Onygenales</taxon>
        <taxon>Ajellomycetaceae</taxon>
        <taxon>Emergomyces</taxon>
    </lineage>
</organism>
<dbReference type="AlphaFoldDB" id="A0A2B7YQ58"/>
<sequence>VLKLKTVSTEYNPNAASLSPFSREEIEHLINPQDSDTDSFIIFPSSQIPAILPKQLTINEWHH</sequence>
<accession>A0A2B7YQ58</accession>
<keyword evidence="2" id="KW-1185">Reference proteome</keyword>
<protein>
    <submittedName>
        <fullName evidence="1">Uncharacterized protein</fullName>
    </submittedName>
</protein>
<gene>
    <name evidence="1" type="ORF">GX50_08987</name>
</gene>
<dbReference type="Proteomes" id="UP000226031">
    <property type="component" value="Unassembled WGS sequence"/>
</dbReference>
<dbReference type="EMBL" id="PDND01001011">
    <property type="protein sequence ID" value="PGH23179.1"/>
    <property type="molecule type" value="Genomic_DNA"/>
</dbReference>
<evidence type="ECO:0000313" key="1">
    <source>
        <dbReference type="EMBL" id="PGH23179.1"/>
    </source>
</evidence>
<name>A0A2B7YQ58_9EURO</name>
<proteinExistence type="predicted"/>
<comment type="caution">
    <text evidence="1">The sequence shown here is derived from an EMBL/GenBank/DDBJ whole genome shotgun (WGS) entry which is preliminary data.</text>
</comment>
<reference evidence="1 2" key="1">
    <citation type="submission" date="2017-10" db="EMBL/GenBank/DDBJ databases">
        <title>Comparative genomics in systemic dimorphic fungi from Ajellomycetaceae.</title>
        <authorList>
            <person name="Munoz J.F."/>
            <person name="Mcewen J.G."/>
            <person name="Clay O.K."/>
            <person name="Cuomo C.A."/>
        </authorList>
    </citation>
    <scope>NUCLEOTIDE SEQUENCE [LARGE SCALE GENOMIC DNA]</scope>
    <source>
        <strain evidence="1 2">UAMH4076</strain>
    </source>
</reference>